<dbReference type="InterPro" id="IPR029787">
    <property type="entry name" value="Nucleotide_cyclase"/>
</dbReference>
<dbReference type="Gene3D" id="3.30.70.270">
    <property type="match status" value="1"/>
</dbReference>
<dbReference type="CDD" id="cd01948">
    <property type="entry name" value="EAL"/>
    <property type="match status" value="1"/>
</dbReference>
<evidence type="ECO:0000259" key="1">
    <source>
        <dbReference type="PROSITE" id="PS50883"/>
    </source>
</evidence>
<dbReference type="Gene3D" id="3.20.20.450">
    <property type="entry name" value="EAL domain"/>
    <property type="match status" value="1"/>
</dbReference>
<accession>A0ABR7LC46</accession>
<dbReference type="Pfam" id="PF00990">
    <property type="entry name" value="GGDEF"/>
    <property type="match status" value="1"/>
</dbReference>
<dbReference type="InterPro" id="IPR035919">
    <property type="entry name" value="EAL_sf"/>
</dbReference>
<dbReference type="SMART" id="SM00052">
    <property type="entry name" value="EAL"/>
    <property type="match status" value="1"/>
</dbReference>
<comment type="caution">
    <text evidence="3">The sequence shown here is derived from an EMBL/GenBank/DDBJ whole genome shotgun (WGS) entry which is preliminary data.</text>
</comment>
<dbReference type="PROSITE" id="PS50887">
    <property type="entry name" value="GGDEF"/>
    <property type="match status" value="1"/>
</dbReference>
<evidence type="ECO:0000313" key="4">
    <source>
        <dbReference type="Proteomes" id="UP000734823"/>
    </source>
</evidence>
<dbReference type="Pfam" id="PF00563">
    <property type="entry name" value="EAL"/>
    <property type="match status" value="1"/>
</dbReference>
<dbReference type="InterPro" id="IPR001633">
    <property type="entry name" value="EAL_dom"/>
</dbReference>
<dbReference type="SUPFAM" id="SSF55073">
    <property type="entry name" value="Nucleotide cyclase"/>
    <property type="match status" value="1"/>
</dbReference>
<organism evidence="3 4">
    <name type="scientific">Actinokineospora xionganensis</name>
    <dbReference type="NCBI Taxonomy" id="2684470"/>
    <lineage>
        <taxon>Bacteria</taxon>
        <taxon>Bacillati</taxon>
        <taxon>Actinomycetota</taxon>
        <taxon>Actinomycetes</taxon>
        <taxon>Pseudonocardiales</taxon>
        <taxon>Pseudonocardiaceae</taxon>
        <taxon>Actinokineospora</taxon>
    </lineage>
</organism>
<dbReference type="SMART" id="SM00267">
    <property type="entry name" value="GGDEF"/>
    <property type="match status" value="1"/>
</dbReference>
<proteinExistence type="predicted"/>
<keyword evidence="4" id="KW-1185">Reference proteome</keyword>
<evidence type="ECO:0000313" key="3">
    <source>
        <dbReference type="EMBL" id="MBC6449944.1"/>
    </source>
</evidence>
<dbReference type="InterPro" id="IPR043128">
    <property type="entry name" value="Rev_trsase/Diguanyl_cyclase"/>
</dbReference>
<reference evidence="3 4" key="1">
    <citation type="submission" date="2020-06" db="EMBL/GenBank/DDBJ databases">
        <title>Actinokineospora xiongansis sp. nov., isolated from soil of Baiyangdian.</title>
        <authorList>
            <person name="Zhang X."/>
        </authorList>
    </citation>
    <scope>NUCLEOTIDE SEQUENCE [LARGE SCALE GENOMIC DNA]</scope>
    <source>
        <strain evidence="3 4">HBU206404</strain>
    </source>
</reference>
<name>A0ABR7LC46_9PSEU</name>
<dbReference type="InterPro" id="IPR050706">
    <property type="entry name" value="Cyclic-di-GMP_PDE-like"/>
</dbReference>
<dbReference type="PANTHER" id="PTHR33121">
    <property type="entry name" value="CYCLIC DI-GMP PHOSPHODIESTERASE PDEF"/>
    <property type="match status" value="1"/>
</dbReference>
<evidence type="ECO:0000259" key="2">
    <source>
        <dbReference type="PROSITE" id="PS50887"/>
    </source>
</evidence>
<feature type="domain" description="GGDEF" evidence="2">
    <location>
        <begin position="419"/>
        <end position="546"/>
    </location>
</feature>
<dbReference type="PANTHER" id="PTHR33121:SF70">
    <property type="entry name" value="SIGNALING PROTEIN YKOW"/>
    <property type="match status" value="1"/>
</dbReference>
<dbReference type="Proteomes" id="UP000734823">
    <property type="component" value="Unassembled WGS sequence"/>
</dbReference>
<sequence>MTMVQDVSFAFQPLLSTRTGEPVAVEALARPKSGGIYDLLRKAGKSGRLVETDITLASRAVLAAARHDVAVPLHVNILAVTATQAEELIAALRPALKETGRHQTEVVLEISPPFSQVHRAELLRGLDQLREVGYRIAFDSVGDGDLPLSLLADVAPDLVKLDAHLIGGLPDEATSLAIVESLAHFCSRTGIRLAAVGVDSEDQLLCLNRLGVRLAQGALLAGETADATTLVPLPRQVADIIELNATSRTANEAPGVPMVVDFLRPATTLPETVTAEEVRDALAEAPTINGVILVDTYGRPTYSVERSRFLIAVTGPYGHALNAKKPASRHADAPRVIRADATGLQLLEMVGDADWERAGDDIVVVDNHRVCLGVVRLTEVVRGVAESKIEQAAALNPVTRLPGAEIVDREIDRRIHNNEMFVVAWLDVDSFKAVNDTVGFAAGDDLIRSIGRVLADAEADLPGTRVSHVGGDDFLIVTELDEIATLATRVVDQTWVTEGMAVTVSLASLVCGVRTVASYREASRLLAPLKKQAKAVAGSSWVLTRPGADRVEVLRGRPGERRGQHAMRVDPQADTRYLAAHQAV</sequence>
<dbReference type="SUPFAM" id="SSF141868">
    <property type="entry name" value="EAL domain-like"/>
    <property type="match status" value="1"/>
</dbReference>
<dbReference type="PROSITE" id="PS50883">
    <property type="entry name" value="EAL"/>
    <property type="match status" value="1"/>
</dbReference>
<dbReference type="InterPro" id="IPR000160">
    <property type="entry name" value="GGDEF_dom"/>
</dbReference>
<dbReference type="NCBIfam" id="TIGR00254">
    <property type="entry name" value="GGDEF"/>
    <property type="match status" value="1"/>
</dbReference>
<protein>
    <submittedName>
        <fullName evidence="3">EAL domain-containing protein</fullName>
    </submittedName>
</protein>
<feature type="domain" description="EAL" evidence="1">
    <location>
        <begin position="1"/>
        <end position="237"/>
    </location>
</feature>
<dbReference type="EMBL" id="JABVED010000013">
    <property type="protein sequence ID" value="MBC6449944.1"/>
    <property type="molecule type" value="Genomic_DNA"/>
</dbReference>
<gene>
    <name evidence="3" type="ORF">GPZ80_22540</name>
</gene>